<proteinExistence type="predicted"/>
<accession>A0A2U2AFH8</accession>
<dbReference type="Proteomes" id="UP000245020">
    <property type="component" value="Unassembled WGS sequence"/>
</dbReference>
<organism evidence="1 2">
    <name type="scientific">Ignatzschineria ureiclastica</name>
    <dbReference type="NCBI Taxonomy" id="472582"/>
    <lineage>
        <taxon>Bacteria</taxon>
        <taxon>Pseudomonadati</taxon>
        <taxon>Pseudomonadota</taxon>
        <taxon>Gammaproteobacteria</taxon>
        <taxon>Cardiobacteriales</taxon>
        <taxon>Ignatzschineriaceae</taxon>
        <taxon>Ignatzschineria</taxon>
    </lineage>
</organism>
<reference evidence="2" key="1">
    <citation type="submission" date="2018-05" db="EMBL/GenBank/DDBJ databases">
        <title>Ignatzschineria dubaiensis sp. nov., isolated from necrotic foot tissues of dromedaries (Camelus dromedarius) and associated maggots in Dubai, United Arab Emirates.</title>
        <authorList>
            <person name="Tsang C.C."/>
            <person name="Tang J.Y.M."/>
            <person name="Fong J.Y.H."/>
            <person name="Kinne J."/>
            <person name="Lee H.H."/>
            <person name="Joseph M."/>
            <person name="Jose S."/>
            <person name="Schuster R.K."/>
            <person name="Tang Y."/>
            <person name="Sivakumar S."/>
            <person name="Chen J.H.K."/>
            <person name="Teng J.L.L."/>
            <person name="Lau S.K.P."/>
            <person name="Wernery U."/>
            <person name="Woo P.C.Y."/>
        </authorList>
    </citation>
    <scope>NUCLEOTIDE SEQUENCE [LARGE SCALE GENOMIC DNA]</scope>
    <source>
        <strain evidence="2">KCTC 22644</strain>
    </source>
</reference>
<gene>
    <name evidence="1" type="ORF">DC083_02875</name>
</gene>
<dbReference type="EMBL" id="QEWQ01000002">
    <property type="protein sequence ID" value="PWD81411.1"/>
    <property type="molecule type" value="Genomic_DNA"/>
</dbReference>
<dbReference type="AlphaFoldDB" id="A0A2U2AFH8"/>
<protein>
    <submittedName>
        <fullName evidence="1">Uncharacterized protein</fullName>
    </submittedName>
</protein>
<comment type="caution">
    <text evidence="1">The sequence shown here is derived from an EMBL/GenBank/DDBJ whole genome shotgun (WGS) entry which is preliminary data.</text>
</comment>
<keyword evidence="2" id="KW-1185">Reference proteome</keyword>
<sequence>MAMKSSLLRITLLSLLLLLVLFLILSYLLEFHFWRQSKSNDLWNHPQMNELQVGDIVFRSAYGKESRLIEWVSGGNYSHIAVITDIAPEIIVTHATTNEDPHYPDQVQSTPITRFLSPAITKQYQIVRPHFLSDDTRLQFANLLKARLGQPYILKNREESNLYCTTLLEQALHMLYPLPELEWQTLSIPGYQGDYLFPDAFLALPDIERLLQDDEWLVH</sequence>
<name>A0A2U2AFH8_9GAMM</name>
<evidence type="ECO:0000313" key="1">
    <source>
        <dbReference type="EMBL" id="PWD81411.1"/>
    </source>
</evidence>
<dbReference type="Gene3D" id="3.90.1720.10">
    <property type="entry name" value="endopeptidase domain like (from Nostoc punctiforme)"/>
    <property type="match status" value="1"/>
</dbReference>
<evidence type="ECO:0000313" key="2">
    <source>
        <dbReference type="Proteomes" id="UP000245020"/>
    </source>
</evidence>
<dbReference type="InterPro" id="IPR038765">
    <property type="entry name" value="Papain-like_cys_pep_sf"/>
</dbReference>
<dbReference type="SUPFAM" id="SSF54001">
    <property type="entry name" value="Cysteine proteinases"/>
    <property type="match status" value="1"/>
</dbReference>